<keyword evidence="3" id="KW-1185">Reference proteome</keyword>
<evidence type="ECO:0000313" key="2">
    <source>
        <dbReference type="EMBL" id="GBM03720.1"/>
    </source>
</evidence>
<dbReference type="AlphaFoldDB" id="A0A4Y2CHA8"/>
<comment type="caution">
    <text evidence="2">The sequence shown here is derived from an EMBL/GenBank/DDBJ whole genome shotgun (WGS) entry which is preliminary data.</text>
</comment>
<evidence type="ECO:0000256" key="1">
    <source>
        <dbReference type="SAM" id="MobiDB-lite"/>
    </source>
</evidence>
<protein>
    <submittedName>
        <fullName evidence="2">Uncharacterized protein</fullName>
    </submittedName>
</protein>
<feature type="compositionally biased region" description="Polar residues" evidence="1">
    <location>
        <begin position="23"/>
        <end position="33"/>
    </location>
</feature>
<gene>
    <name evidence="2" type="ORF">AVEN_134941_1</name>
</gene>
<reference evidence="2 3" key="1">
    <citation type="journal article" date="2019" name="Sci. Rep.">
        <title>Orb-weaving spider Araneus ventricosus genome elucidates the spidroin gene catalogue.</title>
        <authorList>
            <person name="Kono N."/>
            <person name="Nakamura H."/>
            <person name="Ohtoshi R."/>
            <person name="Moran D.A.P."/>
            <person name="Shinohara A."/>
            <person name="Yoshida Y."/>
            <person name="Fujiwara M."/>
            <person name="Mori M."/>
            <person name="Tomita M."/>
            <person name="Arakawa K."/>
        </authorList>
    </citation>
    <scope>NUCLEOTIDE SEQUENCE [LARGE SCALE GENOMIC DNA]</scope>
</reference>
<organism evidence="2 3">
    <name type="scientific">Araneus ventricosus</name>
    <name type="common">Orbweaver spider</name>
    <name type="synonym">Epeira ventricosa</name>
    <dbReference type="NCBI Taxonomy" id="182803"/>
    <lineage>
        <taxon>Eukaryota</taxon>
        <taxon>Metazoa</taxon>
        <taxon>Ecdysozoa</taxon>
        <taxon>Arthropoda</taxon>
        <taxon>Chelicerata</taxon>
        <taxon>Arachnida</taxon>
        <taxon>Araneae</taxon>
        <taxon>Araneomorphae</taxon>
        <taxon>Entelegynae</taxon>
        <taxon>Araneoidea</taxon>
        <taxon>Araneidae</taxon>
        <taxon>Araneus</taxon>
    </lineage>
</organism>
<name>A0A4Y2CHA8_ARAVE</name>
<dbReference type="EMBL" id="BGPR01000194">
    <property type="protein sequence ID" value="GBM03720.1"/>
    <property type="molecule type" value="Genomic_DNA"/>
</dbReference>
<accession>A0A4Y2CHA8</accession>
<dbReference type="OrthoDB" id="8123891at2759"/>
<feature type="region of interest" description="Disordered" evidence="1">
    <location>
        <begin position="23"/>
        <end position="47"/>
    </location>
</feature>
<evidence type="ECO:0000313" key="3">
    <source>
        <dbReference type="Proteomes" id="UP000499080"/>
    </source>
</evidence>
<dbReference type="Proteomes" id="UP000499080">
    <property type="component" value="Unassembled WGS sequence"/>
</dbReference>
<sequence>MQPPSNSRKVTSEISFANIATGNTKEQAISAPTLNPPPPKNDSTVPREILDNSFTKALSAVLFFMKEDWVSPTLLLQAFKNALPALREAQTGTDRAYFIFREYVQISSPEDNTA</sequence>
<proteinExistence type="predicted"/>